<keyword evidence="6" id="KW-1185">Reference proteome</keyword>
<dbReference type="SUPFAM" id="SSF46689">
    <property type="entry name" value="Homeodomain-like"/>
    <property type="match status" value="2"/>
</dbReference>
<dbReference type="PROSITE" id="PS01124">
    <property type="entry name" value="HTH_ARAC_FAMILY_2"/>
    <property type="match status" value="1"/>
</dbReference>
<evidence type="ECO:0000256" key="1">
    <source>
        <dbReference type="ARBA" id="ARBA00023015"/>
    </source>
</evidence>
<dbReference type="EMBL" id="UGYO01000001">
    <property type="protein sequence ID" value="SUI59063.1"/>
    <property type="molecule type" value="Genomic_DNA"/>
</dbReference>
<evidence type="ECO:0000313" key="5">
    <source>
        <dbReference type="EMBL" id="SUI59063.1"/>
    </source>
</evidence>
<feature type="domain" description="HTH araC/xylS-type" evidence="4">
    <location>
        <begin position="191"/>
        <end position="289"/>
    </location>
</feature>
<keyword evidence="1" id="KW-0805">Transcription regulation</keyword>
<dbReference type="Gene3D" id="1.10.10.60">
    <property type="entry name" value="Homeodomain-like"/>
    <property type="match status" value="2"/>
</dbReference>
<dbReference type="PANTHER" id="PTHR43436">
    <property type="entry name" value="ARAC-FAMILY TRANSCRIPTIONAL REGULATOR"/>
    <property type="match status" value="1"/>
</dbReference>
<protein>
    <submittedName>
        <fullName evidence="5">Bacillibactin transport regulator</fullName>
    </submittedName>
</protein>
<evidence type="ECO:0000259" key="4">
    <source>
        <dbReference type="PROSITE" id="PS01124"/>
    </source>
</evidence>
<evidence type="ECO:0000256" key="3">
    <source>
        <dbReference type="ARBA" id="ARBA00023163"/>
    </source>
</evidence>
<dbReference type="Pfam" id="PF12833">
    <property type="entry name" value="HTH_18"/>
    <property type="match status" value="1"/>
</dbReference>
<dbReference type="RefSeq" id="WP_115389467.1">
    <property type="nucleotide sequence ID" value="NZ_AP024610.1"/>
</dbReference>
<organism evidence="5 6">
    <name type="scientific">Shewanella algae</name>
    <dbReference type="NCBI Taxonomy" id="38313"/>
    <lineage>
        <taxon>Bacteria</taxon>
        <taxon>Pseudomonadati</taxon>
        <taxon>Pseudomonadota</taxon>
        <taxon>Gammaproteobacteria</taxon>
        <taxon>Alteromonadales</taxon>
        <taxon>Shewanellaceae</taxon>
        <taxon>Shewanella</taxon>
    </lineage>
</organism>
<gene>
    <name evidence="5" type="primary">btr</name>
    <name evidence="5" type="ORF">NCTC10738_01470</name>
</gene>
<dbReference type="PANTHER" id="PTHR43436:SF2">
    <property type="entry name" value="ARAC_XYLS FAMILY TRANSCRIPTIONAL REGULATOR"/>
    <property type="match status" value="1"/>
</dbReference>
<accession>A0A379ZDR5</accession>
<dbReference type="AlphaFoldDB" id="A0A379ZDR5"/>
<evidence type="ECO:0000313" key="6">
    <source>
        <dbReference type="Proteomes" id="UP000254069"/>
    </source>
</evidence>
<sequence>MSDIAALMAVLAVDEGVNSTSLPGVHLFRSSAYGSRGPMCYSQGIMIVGQGRKRVYLEDKIYDYDPQNTLVMTVPMPVECETFASEEEPVLVLMVDIDLQQLNQLIRMMDQHHKVPKDLDDARQSGFFVAANSEDMLCCVERLLLALQSPLEAEVLGQAMVQELLFRVLASDNAAPLYALALSHTRLSRVEKALKYLHQNYRESVEVEQLAELVNMSPSAFHRCFKEVTASSPIQYLKKIRLNKAKELLQRQRLKVKEAALEVGYESPAQFSREFKRYFDQSPGEAAKL</sequence>
<dbReference type="SMART" id="SM00342">
    <property type="entry name" value="HTH_ARAC"/>
    <property type="match status" value="1"/>
</dbReference>
<evidence type="ECO:0000256" key="2">
    <source>
        <dbReference type="ARBA" id="ARBA00023125"/>
    </source>
</evidence>
<reference evidence="5 6" key="1">
    <citation type="submission" date="2018-06" db="EMBL/GenBank/DDBJ databases">
        <authorList>
            <consortium name="Pathogen Informatics"/>
            <person name="Doyle S."/>
        </authorList>
    </citation>
    <scope>NUCLEOTIDE SEQUENCE [LARGE SCALE GENOMIC DNA]</scope>
    <source>
        <strain evidence="5 6">NCTC10738</strain>
    </source>
</reference>
<keyword evidence="2" id="KW-0238">DNA-binding</keyword>
<dbReference type="GO" id="GO:0043565">
    <property type="term" value="F:sequence-specific DNA binding"/>
    <property type="evidence" value="ECO:0007669"/>
    <property type="project" value="InterPro"/>
</dbReference>
<dbReference type="PROSITE" id="PS00041">
    <property type="entry name" value="HTH_ARAC_FAMILY_1"/>
    <property type="match status" value="1"/>
</dbReference>
<dbReference type="Proteomes" id="UP000254069">
    <property type="component" value="Unassembled WGS sequence"/>
</dbReference>
<dbReference type="InterPro" id="IPR018060">
    <property type="entry name" value="HTH_AraC"/>
</dbReference>
<keyword evidence="3" id="KW-0804">Transcription</keyword>
<dbReference type="GO" id="GO:0003700">
    <property type="term" value="F:DNA-binding transcription factor activity"/>
    <property type="evidence" value="ECO:0007669"/>
    <property type="project" value="InterPro"/>
</dbReference>
<dbReference type="InterPro" id="IPR018062">
    <property type="entry name" value="HTH_AraC-typ_CS"/>
</dbReference>
<dbReference type="Pfam" id="PF06719">
    <property type="entry name" value="AraC_N"/>
    <property type="match status" value="1"/>
</dbReference>
<name>A0A379ZDR5_9GAMM</name>
<proteinExistence type="predicted"/>
<dbReference type="InterPro" id="IPR009594">
    <property type="entry name" value="Tscrpt_reg_HTH_AraC_N"/>
</dbReference>
<dbReference type="InterPro" id="IPR009057">
    <property type="entry name" value="Homeodomain-like_sf"/>
</dbReference>